<dbReference type="AlphaFoldDB" id="A0A835NBL9"/>
<keyword evidence="2" id="KW-1185">Reference proteome</keyword>
<protein>
    <submittedName>
        <fullName evidence="1">Uncharacterized protein</fullName>
    </submittedName>
</protein>
<evidence type="ECO:0000313" key="2">
    <source>
        <dbReference type="Proteomes" id="UP000657918"/>
    </source>
</evidence>
<reference evidence="1 2" key="1">
    <citation type="submission" date="2020-10" db="EMBL/GenBank/DDBJ databases">
        <title>Plant Genome Project.</title>
        <authorList>
            <person name="Zhang R.-G."/>
        </authorList>
    </citation>
    <scope>NUCLEOTIDE SEQUENCE [LARGE SCALE GENOMIC DNA]</scope>
    <source>
        <strain evidence="1">FAFU-HL-1</strain>
        <tissue evidence="1">Leaf</tissue>
    </source>
</reference>
<dbReference type="EMBL" id="JADGMS010000001">
    <property type="protein sequence ID" value="KAF9689981.1"/>
    <property type="molecule type" value="Genomic_DNA"/>
</dbReference>
<organism evidence="1 2">
    <name type="scientific">Salix dunnii</name>
    <dbReference type="NCBI Taxonomy" id="1413687"/>
    <lineage>
        <taxon>Eukaryota</taxon>
        <taxon>Viridiplantae</taxon>
        <taxon>Streptophyta</taxon>
        <taxon>Embryophyta</taxon>
        <taxon>Tracheophyta</taxon>
        <taxon>Spermatophyta</taxon>
        <taxon>Magnoliopsida</taxon>
        <taxon>eudicotyledons</taxon>
        <taxon>Gunneridae</taxon>
        <taxon>Pentapetalae</taxon>
        <taxon>rosids</taxon>
        <taxon>fabids</taxon>
        <taxon>Malpighiales</taxon>
        <taxon>Salicaceae</taxon>
        <taxon>Saliceae</taxon>
        <taxon>Salix</taxon>
    </lineage>
</organism>
<proteinExistence type="predicted"/>
<evidence type="ECO:0000313" key="1">
    <source>
        <dbReference type="EMBL" id="KAF9689981.1"/>
    </source>
</evidence>
<name>A0A835NBL9_9ROSI</name>
<dbReference type="Proteomes" id="UP000657918">
    <property type="component" value="Unassembled WGS sequence"/>
</dbReference>
<sequence>MIFLLICNTMLYFRELPSRFSFTILPKVAAGNSFFIVKKLVWRSSYSVSDVNFLSHEILDESLTFPHEFFFEHAIPELLICSSPPMLDDKDVLNLAQIL</sequence>
<accession>A0A835NBL9</accession>
<gene>
    <name evidence="1" type="ORF">SADUNF_Sadunf01G0148600</name>
</gene>
<comment type="caution">
    <text evidence="1">The sequence shown here is derived from an EMBL/GenBank/DDBJ whole genome shotgun (WGS) entry which is preliminary data.</text>
</comment>